<dbReference type="AlphaFoldDB" id="A0A4R3KXN5"/>
<gene>
    <name evidence="3" type="ORF">EDD65_105152</name>
</gene>
<reference evidence="3 4" key="1">
    <citation type="submission" date="2019-03" db="EMBL/GenBank/DDBJ databases">
        <title>Genomic Encyclopedia of Type Strains, Phase IV (KMG-IV): sequencing the most valuable type-strain genomes for metagenomic binning, comparative biology and taxonomic classification.</title>
        <authorList>
            <person name="Goeker M."/>
        </authorList>
    </citation>
    <scope>NUCLEOTIDE SEQUENCE [LARGE SCALE GENOMIC DNA]</scope>
    <source>
        <strain evidence="3 4">DSM 26752</strain>
    </source>
</reference>
<comment type="caution">
    <text evidence="3">The sequence shown here is derived from an EMBL/GenBank/DDBJ whole genome shotgun (WGS) entry which is preliminary data.</text>
</comment>
<dbReference type="RefSeq" id="WP_132027267.1">
    <property type="nucleotide sequence ID" value="NZ_CP068564.1"/>
</dbReference>
<organism evidence="3 4">
    <name type="scientific">Keratinibaculum paraultunense</name>
    <dbReference type="NCBI Taxonomy" id="1278232"/>
    <lineage>
        <taxon>Bacteria</taxon>
        <taxon>Bacillati</taxon>
        <taxon>Bacillota</taxon>
        <taxon>Tissierellia</taxon>
        <taxon>Tissierellales</taxon>
        <taxon>Tepidimicrobiaceae</taxon>
        <taxon>Keratinibaculum</taxon>
    </lineage>
</organism>
<feature type="domain" description="PilZ" evidence="1">
    <location>
        <begin position="103"/>
        <end position="209"/>
    </location>
</feature>
<keyword evidence="3" id="KW-0966">Cell projection</keyword>
<dbReference type="GO" id="GO:0035438">
    <property type="term" value="F:cyclic-di-GMP binding"/>
    <property type="evidence" value="ECO:0007669"/>
    <property type="project" value="InterPro"/>
</dbReference>
<accession>A0A4R3KXN5</accession>
<dbReference type="EMBL" id="SMAE01000005">
    <property type="protein sequence ID" value="TCS89678.1"/>
    <property type="molecule type" value="Genomic_DNA"/>
</dbReference>
<keyword evidence="3" id="KW-0282">Flagellum</keyword>
<protein>
    <submittedName>
        <fullName evidence="3">C-di-GMP-binding flagellar brake protein YcgR</fullName>
    </submittedName>
</protein>
<evidence type="ECO:0000313" key="4">
    <source>
        <dbReference type="Proteomes" id="UP000294567"/>
    </source>
</evidence>
<dbReference type="Pfam" id="PF12945">
    <property type="entry name" value="PilZNR"/>
    <property type="match status" value="1"/>
</dbReference>
<proteinExistence type="predicted"/>
<evidence type="ECO:0000259" key="1">
    <source>
        <dbReference type="Pfam" id="PF07238"/>
    </source>
</evidence>
<keyword evidence="4" id="KW-1185">Reference proteome</keyword>
<dbReference type="Pfam" id="PF07238">
    <property type="entry name" value="PilZ"/>
    <property type="match status" value="1"/>
</dbReference>
<sequence>MSGRKDYLSIGSRIEILKMISKREKSFPSQILDLKNECSFLISGPIWKNRIIPIHEGEKITLSYVVKDKGRYAFDVLVTDRKYKKIYILEVKKISDIRKYQMRRYYRFNISIPVIKEFIIKKNTEKEIITEECKTKDISGSGLRLYSNFKHRVGDIIKCKFKIEDQFMNIKSKIVRIEEIDTFEYKYSLGIDFIDITEKDRDIIIKFIFKQERILIEKGLI</sequence>
<keyword evidence="3" id="KW-0969">Cilium</keyword>
<dbReference type="InterPro" id="IPR009926">
    <property type="entry name" value="T3SS_YcgR_PilZN"/>
</dbReference>
<dbReference type="InterPro" id="IPR009875">
    <property type="entry name" value="PilZ_domain"/>
</dbReference>
<dbReference type="Proteomes" id="UP000294567">
    <property type="component" value="Unassembled WGS sequence"/>
</dbReference>
<dbReference type="OrthoDB" id="9783080at2"/>
<feature type="domain" description="Type III secretion system flagellar brake protein YcgR PilZN" evidence="2">
    <location>
        <begin position="10"/>
        <end position="92"/>
    </location>
</feature>
<evidence type="ECO:0000313" key="3">
    <source>
        <dbReference type="EMBL" id="TCS89678.1"/>
    </source>
</evidence>
<name>A0A4R3KXN5_9FIRM</name>
<dbReference type="Gene3D" id="2.40.10.220">
    <property type="entry name" value="predicted glycosyltransferase like domains"/>
    <property type="match status" value="1"/>
</dbReference>
<evidence type="ECO:0000259" key="2">
    <source>
        <dbReference type="Pfam" id="PF12945"/>
    </source>
</evidence>